<dbReference type="AlphaFoldDB" id="A0A0E3KYN4"/>
<dbReference type="HOGENOM" id="CLU_1227680_0_0_2"/>
<reference evidence="2 3" key="1">
    <citation type="submission" date="2014-07" db="EMBL/GenBank/DDBJ databases">
        <title>Methanogenic archaea and the global carbon cycle.</title>
        <authorList>
            <person name="Henriksen J.R."/>
            <person name="Luke J."/>
            <person name="Reinhart S."/>
            <person name="Benedict M.N."/>
            <person name="Youngblut N.D."/>
            <person name="Metcalf M.E."/>
            <person name="Whitaker R.J."/>
            <person name="Metcalf W.W."/>
        </authorList>
    </citation>
    <scope>NUCLEOTIDE SEQUENCE [LARGE SCALE GENOMIC DNA]</scope>
    <source>
        <strain evidence="3">ATCC 43570 / DSM 1825 / OCM 12 / VKM B-1830 / TM-1</strain>
    </source>
</reference>
<dbReference type="Pfam" id="PF00581">
    <property type="entry name" value="Rhodanese"/>
    <property type="match status" value="1"/>
</dbReference>
<gene>
    <name evidence="2" type="ORF">MSTHT_1027</name>
</gene>
<dbReference type="OrthoDB" id="135517at2157"/>
<dbReference type="SUPFAM" id="SSF52821">
    <property type="entry name" value="Rhodanese/Cell cycle control phosphatase"/>
    <property type="match status" value="1"/>
</dbReference>
<feature type="domain" description="Rhodanese" evidence="1">
    <location>
        <begin position="44"/>
        <end position="149"/>
    </location>
</feature>
<dbReference type="STRING" id="523844.MSTHT_1027"/>
<name>A0A0E3KYN4_METTT</name>
<dbReference type="CDD" id="cd00158">
    <property type="entry name" value="RHOD"/>
    <property type="match status" value="1"/>
</dbReference>
<dbReference type="InterPro" id="IPR001763">
    <property type="entry name" value="Rhodanese-like_dom"/>
</dbReference>
<dbReference type="EMBL" id="CP009501">
    <property type="protein sequence ID" value="AKB12785.1"/>
    <property type="molecule type" value="Genomic_DNA"/>
</dbReference>
<proteinExistence type="predicted"/>
<dbReference type="PROSITE" id="PS50206">
    <property type="entry name" value="RHODANESE_3"/>
    <property type="match status" value="1"/>
</dbReference>
<dbReference type="KEGG" id="mthr:MSTHT_1027"/>
<dbReference type="PATRIC" id="fig|523844.20.peg.1311"/>
<evidence type="ECO:0000313" key="3">
    <source>
        <dbReference type="Proteomes" id="UP000066529"/>
    </source>
</evidence>
<accession>A0A0E3KYN4</accession>
<dbReference type="PANTHER" id="PTHR43031">
    <property type="entry name" value="FAD-DEPENDENT OXIDOREDUCTASE"/>
    <property type="match status" value="1"/>
</dbReference>
<dbReference type="RefSeq" id="WP_082086780.1">
    <property type="nucleotide sequence ID" value="NZ_CP009501.1"/>
</dbReference>
<organism evidence="2 3">
    <name type="scientific">Methanosarcina thermophila (strain ATCC 43570 / DSM 1825 / OCM 12 / VKM B-1830 / TM-1)</name>
    <dbReference type="NCBI Taxonomy" id="523844"/>
    <lineage>
        <taxon>Archaea</taxon>
        <taxon>Methanobacteriati</taxon>
        <taxon>Methanobacteriota</taxon>
        <taxon>Stenosarchaea group</taxon>
        <taxon>Methanomicrobia</taxon>
        <taxon>Methanosarcinales</taxon>
        <taxon>Methanosarcinaceae</taxon>
        <taxon>Methanosarcina</taxon>
    </lineage>
</organism>
<dbReference type="InterPro" id="IPR050229">
    <property type="entry name" value="GlpE_sulfurtransferase"/>
</dbReference>
<sequence length="225" mass="24709">MDKQYLPYLAAILFAFLIIAPGVAGAEGSTYTNVSVNDAKNMIEEGNVFILDVRTPDEFHAAHIKGAVLIPVTSLKNPPGEPILSYEYLLANRTDELPDDCNTKILIYCKTGTRSTNASKVVVNAGYSNVYNMNEGIKVWIDAGYPVVSSFVDELDCADDSTKTALNVKVNNILCHLQKGNDAKAIKKISTFNAFVNKTRAECRLNSTEADYLIHESTVHLMDLI</sequence>
<protein>
    <recommendedName>
        <fullName evidence="1">Rhodanese domain-containing protein</fullName>
    </recommendedName>
</protein>
<dbReference type="Proteomes" id="UP000066529">
    <property type="component" value="Chromosome"/>
</dbReference>
<dbReference type="Gene3D" id="3.40.250.10">
    <property type="entry name" value="Rhodanese-like domain"/>
    <property type="match status" value="1"/>
</dbReference>
<dbReference type="SMART" id="SM00450">
    <property type="entry name" value="RHOD"/>
    <property type="match status" value="1"/>
</dbReference>
<dbReference type="PANTHER" id="PTHR43031:SF1">
    <property type="entry name" value="PYRIDINE NUCLEOTIDE-DISULPHIDE OXIDOREDUCTASE"/>
    <property type="match status" value="1"/>
</dbReference>
<dbReference type="InterPro" id="IPR036873">
    <property type="entry name" value="Rhodanese-like_dom_sf"/>
</dbReference>
<dbReference type="GeneID" id="24847953"/>
<evidence type="ECO:0000259" key="1">
    <source>
        <dbReference type="PROSITE" id="PS50206"/>
    </source>
</evidence>
<evidence type="ECO:0000313" key="2">
    <source>
        <dbReference type="EMBL" id="AKB12785.1"/>
    </source>
</evidence>